<gene>
    <name evidence="4" type="ORF">CVIRNUC_010925</name>
</gene>
<reference evidence="4 5" key="1">
    <citation type="submission" date="2023-10" db="EMBL/GenBank/DDBJ databases">
        <authorList>
            <person name="Maclean D."/>
            <person name="Macfadyen A."/>
        </authorList>
    </citation>
    <scope>NUCLEOTIDE SEQUENCE [LARGE SCALE GENOMIC DNA]</scope>
</reference>
<evidence type="ECO:0000256" key="1">
    <source>
        <dbReference type="ARBA" id="ARBA00006484"/>
    </source>
</evidence>
<dbReference type="Proteomes" id="UP001314263">
    <property type="component" value="Unassembled WGS sequence"/>
</dbReference>
<evidence type="ECO:0000256" key="3">
    <source>
        <dbReference type="RuleBase" id="RU000363"/>
    </source>
</evidence>
<protein>
    <submittedName>
        <fullName evidence="4">Uncharacterized protein</fullName>
    </submittedName>
</protein>
<sequence>MVTGSTSGIGREVAKQLAGKGACVVLAVRDLQRGHTAMREIRQAFPHADVELGPELMLDNPESIRAFATAYRQQKRPLHVLINNAGANYMSEGCTADGIPLLTQVNYVGPYVLTRLLEPCLKAAGQARVVNVSSVTHRYGEIGNPAAFLSTIRAHTGGAYPATKLANVLFTYELQRRLGQHGIQACAVDPGSVSTAIYRDSRLFTRQPLKWLIQTLYAPPWDGAAAVVAAASDPTWGPPASQRGPHRRTDLQTLKSEQHPTWFFARGCFAWPSITHFEGPKEGLTGQLRLMGWAMRALSVSALDWPLRRISKGAWCSRTSAVPSAPASYDGELAAALWDLTAEKCGMSRDCFEGDQ</sequence>
<comment type="caution">
    <text evidence="4">The sequence shown here is derived from an EMBL/GenBank/DDBJ whole genome shotgun (WGS) entry which is preliminary data.</text>
</comment>
<evidence type="ECO:0000313" key="4">
    <source>
        <dbReference type="EMBL" id="CAK0787703.1"/>
    </source>
</evidence>
<dbReference type="EMBL" id="CAUYUE010000017">
    <property type="protein sequence ID" value="CAK0787703.1"/>
    <property type="molecule type" value="Genomic_DNA"/>
</dbReference>
<dbReference type="Pfam" id="PF00106">
    <property type="entry name" value="adh_short"/>
    <property type="match status" value="1"/>
</dbReference>
<dbReference type="PRINTS" id="PR00081">
    <property type="entry name" value="GDHRDH"/>
</dbReference>
<name>A0AAV1IKC5_9CHLO</name>
<proteinExistence type="inferred from homology"/>
<organism evidence="4 5">
    <name type="scientific">Coccomyxa viridis</name>
    <dbReference type="NCBI Taxonomy" id="1274662"/>
    <lineage>
        <taxon>Eukaryota</taxon>
        <taxon>Viridiplantae</taxon>
        <taxon>Chlorophyta</taxon>
        <taxon>core chlorophytes</taxon>
        <taxon>Trebouxiophyceae</taxon>
        <taxon>Trebouxiophyceae incertae sedis</taxon>
        <taxon>Coccomyxaceae</taxon>
        <taxon>Coccomyxa</taxon>
    </lineage>
</organism>
<dbReference type="Gene3D" id="3.40.50.720">
    <property type="entry name" value="NAD(P)-binding Rossmann-like Domain"/>
    <property type="match status" value="1"/>
</dbReference>
<dbReference type="PRINTS" id="PR00080">
    <property type="entry name" value="SDRFAMILY"/>
</dbReference>
<comment type="similarity">
    <text evidence="1 3">Belongs to the short-chain dehydrogenases/reductases (SDR) family.</text>
</comment>
<accession>A0AAV1IKC5</accession>
<dbReference type="SUPFAM" id="SSF51735">
    <property type="entry name" value="NAD(P)-binding Rossmann-fold domains"/>
    <property type="match status" value="1"/>
</dbReference>
<dbReference type="PANTHER" id="PTHR24320:SF262">
    <property type="entry name" value="DEHYDROGENASE"/>
    <property type="match status" value="1"/>
</dbReference>
<dbReference type="InterPro" id="IPR002347">
    <property type="entry name" value="SDR_fam"/>
</dbReference>
<keyword evidence="5" id="KW-1185">Reference proteome</keyword>
<evidence type="ECO:0000256" key="2">
    <source>
        <dbReference type="ARBA" id="ARBA00023002"/>
    </source>
</evidence>
<dbReference type="InterPro" id="IPR036291">
    <property type="entry name" value="NAD(P)-bd_dom_sf"/>
</dbReference>
<dbReference type="GO" id="GO:0016491">
    <property type="term" value="F:oxidoreductase activity"/>
    <property type="evidence" value="ECO:0007669"/>
    <property type="project" value="UniProtKB-KW"/>
</dbReference>
<dbReference type="PANTHER" id="PTHR24320">
    <property type="entry name" value="RETINOL DEHYDROGENASE"/>
    <property type="match status" value="1"/>
</dbReference>
<dbReference type="AlphaFoldDB" id="A0AAV1IKC5"/>
<keyword evidence="2" id="KW-0560">Oxidoreductase</keyword>
<evidence type="ECO:0000313" key="5">
    <source>
        <dbReference type="Proteomes" id="UP001314263"/>
    </source>
</evidence>